<dbReference type="Proteomes" id="UP000696573">
    <property type="component" value="Unassembled WGS sequence"/>
</dbReference>
<keyword evidence="2" id="KW-1185">Reference proteome</keyword>
<reference evidence="1" key="1">
    <citation type="submission" date="2021-10" db="EMBL/GenBank/DDBJ databases">
        <authorList>
            <person name="Piombo E."/>
        </authorList>
    </citation>
    <scope>NUCLEOTIDE SEQUENCE</scope>
</reference>
<evidence type="ECO:0000313" key="1">
    <source>
        <dbReference type="EMBL" id="CAH0015617.1"/>
    </source>
</evidence>
<comment type="caution">
    <text evidence="1">The sequence shown here is derived from an EMBL/GenBank/DDBJ whole genome shotgun (WGS) entry which is preliminary data.</text>
</comment>
<dbReference type="OrthoDB" id="3350591at2759"/>
<dbReference type="InterPro" id="IPR022085">
    <property type="entry name" value="OpdG"/>
</dbReference>
<gene>
    <name evidence="1" type="ORF">CRHIZ90672A_00001464</name>
</gene>
<evidence type="ECO:0000313" key="2">
    <source>
        <dbReference type="Proteomes" id="UP000696573"/>
    </source>
</evidence>
<dbReference type="AlphaFoldDB" id="A0A9N9V2N9"/>
<proteinExistence type="predicted"/>
<protein>
    <submittedName>
        <fullName evidence="1">Uncharacterized protein</fullName>
    </submittedName>
</protein>
<accession>A0A9N9V2N9</accession>
<name>A0A9N9V2N9_9HYPO</name>
<dbReference type="Pfam" id="PF12311">
    <property type="entry name" value="DUF3632"/>
    <property type="match status" value="1"/>
</dbReference>
<dbReference type="EMBL" id="CABFNQ020000444">
    <property type="protein sequence ID" value="CAH0015617.1"/>
    <property type="molecule type" value="Genomic_DNA"/>
</dbReference>
<sequence length="274" mass="31214">MAGIIVGRSEEWDSPIVMNEPACPERDVIMRMINDDRFTVDHAINEICSLTTAASTEDFQANTSSATGDTHLYRHAERVMLILRNLAAAVPHARQSKLIEFILHLEKCTIPDPNRGGIVGAGNDTFWTNVPPFSENLVRIMGKGFHPNANGVFGPAEENRAAFLAQLFEKRYEACQTIPDWTLSFTSAVFATDMFTPEKGNIRLFCIWLIYANRKLWLDTHGLNWLAARPEWWEGWRVLLLDCQSNNEAWCSDEDTQMLMRRALDCMHITEDEH</sequence>
<organism evidence="1 2">
    <name type="scientific">Clonostachys rhizophaga</name>
    <dbReference type="NCBI Taxonomy" id="160324"/>
    <lineage>
        <taxon>Eukaryota</taxon>
        <taxon>Fungi</taxon>
        <taxon>Dikarya</taxon>
        <taxon>Ascomycota</taxon>
        <taxon>Pezizomycotina</taxon>
        <taxon>Sordariomycetes</taxon>
        <taxon>Hypocreomycetidae</taxon>
        <taxon>Hypocreales</taxon>
        <taxon>Bionectriaceae</taxon>
        <taxon>Clonostachys</taxon>
    </lineage>
</organism>